<dbReference type="AlphaFoldDB" id="A0A0W0SAE5"/>
<dbReference type="PATRIC" id="fig|28084.5.peg.2518"/>
<evidence type="ECO:0000313" key="3">
    <source>
        <dbReference type="Proteomes" id="UP000054921"/>
    </source>
</evidence>
<proteinExistence type="predicted"/>
<protein>
    <recommendedName>
        <fullName evidence="5">HTH cro/C1-type domain-containing protein</fullName>
    </recommendedName>
</protein>
<evidence type="ECO:0000313" key="4">
    <source>
        <dbReference type="Proteomes" id="UP000277577"/>
    </source>
</evidence>
<reference evidence="2 4" key="2">
    <citation type="submission" date="2018-12" db="EMBL/GenBank/DDBJ databases">
        <authorList>
            <consortium name="Pathogen Informatics"/>
        </authorList>
    </citation>
    <scope>NUCLEOTIDE SEQUENCE [LARGE SCALE GENOMIC DNA]</scope>
    <source>
        <strain evidence="2 4">NCTC11976</strain>
    </source>
</reference>
<evidence type="ECO:0008006" key="5">
    <source>
        <dbReference type="Google" id="ProtNLM"/>
    </source>
</evidence>
<evidence type="ECO:0000313" key="1">
    <source>
        <dbReference type="EMBL" id="KTC80306.1"/>
    </source>
</evidence>
<name>A0A0W0SAE5_9GAMM</name>
<dbReference type="OrthoDB" id="5640921at2"/>
<dbReference type="Proteomes" id="UP000054921">
    <property type="component" value="Unassembled WGS sequence"/>
</dbReference>
<evidence type="ECO:0000313" key="2">
    <source>
        <dbReference type="EMBL" id="VEB38885.1"/>
    </source>
</evidence>
<keyword evidence="4" id="KW-1185">Reference proteome</keyword>
<gene>
    <name evidence="1" type="ORF">Lche_2326</name>
    <name evidence="2" type="ORF">NCTC11976_02964</name>
</gene>
<reference evidence="1 3" key="1">
    <citation type="submission" date="2015-11" db="EMBL/GenBank/DDBJ databases">
        <title>Genomic analysis of 38 Legionella species identifies large and diverse effector repertoires.</title>
        <authorList>
            <person name="Burstein D."/>
            <person name="Amaro F."/>
            <person name="Zusman T."/>
            <person name="Lifshitz Z."/>
            <person name="Cohen O."/>
            <person name="Gilbert J.A."/>
            <person name="Pupko T."/>
            <person name="Shuman H.A."/>
            <person name="Segal G."/>
        </authorList>
    </citation>
    <scope>NUCLEOTIDE SEQUENCE [LARGE SCALE GENOMIC DNA]</scope>
    <source>
        <strain evidence="1 3">ORW</strain>
    </source>
</reference>
<dbReference type="EMBL" id="LNXW01000013">
    <property type="protein sequence ID" value="KTC80306.1"/>
    <property type="molecule type" value="Genomic_DNA"/>
</dbReference>
<dbReference type="EMBL" id="LR134173">
    <property type="protein sequence ID" value="VEB38885.1"/>
    <property type="molecule type" value="Genomic_DNA"/>
</dbReference>
<dbReference type="RefSeq" id="WP_028379941.1">
    <property type="nucleotide sequence ID" value="NZ_CAAAIT010000001.1"/>
</dbReference>
<dbReference type="Proteomes" id="UP000277577">
    <property type="component" value="Chromosome"/>
</dbReference>
<sequence length="81" mass="9344">MSNKKLTERLNYELDELGVPELMTERVQACSKMFQLPKFKIEALLHGVVAFDDNTMQRIADELEVSTDWLFGDAAKEKTKH</sequence>
<organism evidence="1 3">
    <name type="scientific">Legionella cherrii</name>
    <dbReference type="NCBI Taxonomy" id="28084"/>
    <lineage>
        <taxon>Bacteria</taxon>
        <taxon>Pseudomonadati</taxon>
        <taxon>Pseudomonadota</taxon>
        <taxon>Gammaproteobacteria</taxon>
        <taxon>Legionellales</taxon>
        <taxon>Legionellaceae</taxon>
        <taxon>Legionella</taxon>
    </lineage>
</organism>
<accession>A0A0W0SAE5</accession>